<dbReference type="AlphaFoldDB" id="A0A225X5F3"/>
<comment type="caution">
    <text evidence="1">The sequence shown here is derived from an EMBL/GenBank/DDBJ whole genome shotgun (WGS) entry which is preliminary data.</text>
</comment>
<organism evidence="1 2">
    <name type="scientific">Phytophthora megakarya</name>
    <dbReference type="NCBI Taxonomy" id="4795"/>
    <lineage>
        <taxon>Eukaryota</taxon>
        <taxon>Sar</taxon>
        <taxon>Stramenopiles</taxon>
        <taxon>Oomycota</taxon>
        <taxon>Peronosporomycetes</taxon>
        <taxon>Peronosporales</taxon>
        <taxon>Peronosporaceae</taxon>
        <taxon>Phytophthora</taxon>
    </lineage>
</organism>
<sequence length="68" mass="7965">MAFYEAYMTPISVLDLHQDGNEVSRRSTKTEEGVAKTQRKKCFFQHFASSWMDTATRYLDAARRQKKT</sequence>
<protein>
    <submittedName>
        <fullName evidence="1">Uncharacterized protein</fullName>
    </submittedName>
</protein>
<name>A0A225X5F3_9STRA</name>
<dbReference type="OrthoDB" id="89278at2759"/>
<dbReference type="EMBL" id="NBNE01000011">
    <property type="protein sequence ID" value="OWZ24508.1"/>
    <property type="molecule type" value="Genomic_DNA"/>
</dbReference>
<gene>
    <name evidence="1" type="ORF">PHMEG_000461</name>
</gene>
<keyword evidence="2" id="KW-1185">Reference proteome</keyword>
<dbReference type="Proteomes" id="UP000198211">
    <property type="component" value="Unassembled WGS sequence"/>
</dbReference>
<evidence type="ECO:0000313" key="2">
    <source>
        <dbReference type="Proteomes" id="UP000198211"/>
    </source>
</evidence>
<reference evidence="2" key="1">
    <citation type="submission" date="2017-03" db="EMBL/GenBank/DDBJ databases">
        <title>Phytopthora megakarya and P. palmivora, two closely related causual agents of cacao black pod achieved similar genome size and gene model numbers by different mechanisms.</title>
        <authorList>
            <person name="Ali S."/>
            <person name="Shao J."/>
            <person name="Larry D.J."/>
            <person name="Kronmiller B."/>
            <person name="Shen D."/>
            <person name="Strem M.D."/>
            <person name="Melnick R.L."/>
            <person name="Guiltinan M.J."/>
            <person name="Tyler B.M."/>
            <person name="Meinhardt L.W."/>
            <person name="Bailey B.A."/>
        </authorList>
    </citation>
    <scope>NUCLEOTIDE SEQUENCE [LARGE SCALE GENOMIC DNA]</scope>
    <source>
        <strain evidence="2">zdho120</strain>
    </source>
</reference>
<evidence type="ECO:0000313" key="1">
    <source>
        <dbReference type="EMBL" id="OWZ24508.1"/>
    </source>
</evidence>
<proteinExistence type="predicted"/>
<accession>A0A225X5F3</accession>